<dbReference type="EMBL" id="LDJL01000002">
    <property type="protein sequence ID" value="KRG71536.1"/>
    <property type="molecule type" value="Genomic_DNA"/>
</dbReference>
<dbReference type="RefSeq" id="WP_057656916.1">
    <property type="nucleotide sequence ID" value="NZ_LDJL01000002.1"/>
</dbReference>
<reference evidence="1 2" key="1">
    <citation type="submission" date="2015-05" db="EMBL/GenBank/DDBJ databases">
        <title>Genome sequencing and analysis of members of genus Stenotrophomonas.</title>
        <authorList>
            <person name="Patil P.P."/>
            <person name="Midha S."/>
            <person name="Patil P.B."/>
        </authorList>
    </citation>
    <scope>NUCLEOTIDE SEQUENCE [LARGE SCALE GENOMIC DNA]</scope>
    <source>
        <strain evidence="1 2">DSM 21858</strain>
    </source>
</reference>
<evidence type="ECO:0000313" key="2">
    <source>
        <dbReference type="Proteomes" id="UP000052052"/>
    </source>
</evidence>
<comment type="caution">
    <text evidence="1">The sequence shown here is derived from an EMBL/GenBank/DDBJ whole genome shotgun (WGS) entry which is preliminary data.</text>
</comment>
<gene>
    <name evidence="1" type="ORF">ABB29_01820</name>
</gene>
<proteinExistence type="predicted"/>
<organism evidence="1 2">
    <name type="scientific">Pseudoxanthomonas dokdonensis</name>
    <dbReference type="NCBI Taxonomy" id="344882"/>
    <lineage>
        <taxon>Bacteria</taxon>
        <taxon>Pseudomonadati</taxon>
        <taxon>Pseudomonadota</taxon>
        <taxon>Gammaproteobacteria</taxon>
        <taxon>Lysobacterales</taxon>
        <taxon>Lysobacteraceae</taxon>
        <taxon>Pseudoxanthomonas</taxon>
    </lineage>
</organism>
<accession>A0A0R0CPZ8</accession>
<evidence type="ECO:0000313" key="1">
    <source>
        <dbReference type="EMBL" id="KRG71536.1"/>
    </source>
</evidence>
<dbReference type="SUPFAM" id="SSF140376">
    <property type="entry name" value="ChaB-like"/>
    <property type="match status" value="1"/>
</dbReference>
<dbReference type="STRING" id="344882.ABB29_01820"/>
<dbReference type="Proteomes" id="UP000052052">
    <property type="component" value="Unassembled WGS sequence"/>
</dbReference>
<dbReference type="Pfam" id="PF06150">
    <property type="entry name" value="ChaB"/>
    <property type="match status" value="1"/>
</dbReference>
<dbReference type="OrthoDB" id="73307at2"/>
<dbReference type="NCBIfam" id="NF007136">
    <property type="entry name" value="PRK09582.1"/>
    <property type="match status" value="1"/>
</dbReference>
<dbReference type="InterPro" id="IPR037205">
    <property type="entry name" value="ChaB_sf"/>
</dbReference>
<evidence type="ECO:0008006" key="3">
    <source>
        <dbReference type="Google" id="ProtNLM"/>
    </source>
</evidence>
<dbReference type="Gene3D" id="1.10.1740.70">
    <property type="entry name" value="ChaB"/>
    <property type="match status" value="1"/>
</dbReference>
<keyword evidence="2" id="KW-1185">Reference proteome</keyword>
<protein>
    <recommendedName>
        <fullName evidence="3">Cation transport regulator</fullName>
    </recommendedName>
</protein>
<sequence>MPYERISDLPDSVRDNVPRHAQDIYKEAFNSAWQQYKDPDDRRDDASREEVAHRVAWSAVKEKYQKGDDGHWHAK</sequence>
<dbReference type="InterPro" id="IPR009317">
    <property type="entry name" value="ChaB"/>
</dbReference>
<dbReference type="AlphaFoldDB" id="A0A0R0CPZ8"/>
<dbReference type="PATRIC" id="fig|344882.3.peg.1562"/>
<name>A0A0R0CPZ8_9GAMM</name>